<evidence type="ECO:0000256" key="2">
    <source>
        <dbReference type="SAM" id="Phobius"/>
    </source>
</evidence>
<evidence type="ECO:0000313" key="4">
    <source>
        <dbReference type="Proteomes" id="UP001500416"/>
    </source>
</evidence>
<sequence length="188" mass="20097">MVLAFSIVTTPEDPDEGRPAPNVPPHVPPPPPLSESELARAAFAARPPLPNEVRISFVLWLAVGAMFVVSAVVAVAQRDQFVEAVRQTPEARDLTPEAFDAAVTASWMLAIIASAVMAGLFVLFAFQARAGRSWARVVLAVLTAVVLLFVLFGPSPWGLLIALISVAAVVLLYLPGAKAYFDAVKRNR</sequence>
<feature type="transmembrane region" description="Helical" evidence="2">
    <location>
        <begin position="133"/>
        <end position="153"/>
    </location>
</feature>
<keyword evidence="2" id="KW-0812">Transmembrane</keyword>
<name>A0ABN0TR56_9PSEU</name>
<feature type="transmembrane region" description="Helical" evidence="2">
    <location>
        <begin position="105"/>
        <end position="126"/>
    </location>
</feature>
<evidence type="ECO:0000256" key="1">
    <source>
        <dbReference type="SAM" id="MobiDB-lite"/>
    </source>
</evidence>
<gene>
    <name evidence="3" type="ORF">GCM10010492_28150</name>
</gene>
<accession>A0ABN0TR56</accession>
<dbReference type="Proteomes" id="UP001500416">
    <property type="component" value="Unassembled WGS sequence"/>
</dbReference>
<feature type="transmembrane region" description="Helical" evidence="2">
    <location>
        <begin position="159"/>
        <end position="181"/>
    </location>
</feature>
<protein>
    <recommendedName>
        <fullName evidence="5">Integral membrane protein</fullName>
    </recommendedName>
</protein>
<evidence type="ECO:0008006" key="5">
    <source>
        <dbReference type="Google" id="ProtNLM"/>
    </source>
</evidence>
<reference evidence="3 4" key="1">
    <citation type="journal article" date="2019" name="Int. J. Syst. Evol. Microbiol.">
        <title>The Global Catalogue of Microorganisms (GCM) 10K type strain sequencing project: providing services to taxonomists for standard genome sequencing and annotation.</title>
        <authorList>
            <consortium name="The Broad Institute Genomics Platform"/>
            <consortium name="The Broad Institute Genome Sequencing Center for Infectious Disease"/>
            <person name="Wu L."/>
            <person name="Ma J."/>
        </authorList>
    </citation>
    <scope>NUCLEOTIDE SEQUENCE [LARGE SCALE GENOMIC DNA]</scope>
    <source>
        <strain evidence="3 4">JCM 3380</strain>
    </source>
</reference>
<comment type="caution">
    <text evidence="3">The sequence shown here is derived from an EMBL/GenBank/DDBJ whole genome shotgun (WGS) entry which is preliminary data.</text>
</comment>
<organism evidence="3 4">
    <name type="scientific">Saccharothrix mutabilis subsp. mutabilis</name>
    <dbReference type="NCBI Taxonomy" id="66855"/>
    <lineage>
        <taxon>Bacteria</taxon>
        <taxon>Bacillati</taxon>
        <taxon>Actinomycetota</taxon>
        <taxon>Actinomycetes</taxon>
        <taxon>Pseudonocardiales</taxon>
        <taxon>Pseudonocardiaceae</taxon>
        <taxon>Saccharothrix</taxon>
    </lineage>
</organism>
<feature type="region of interest" description="Disordered" evidence="1">
    <location>
        <begin position="10"/>
        <end position="32"/>
    </location>
</feature>
<feature type="compositionally biased region" description="Pro residues" evidence="1">
    <location>
        <begin position="21"/>
        <end position="32"/>
    </location>
</feature>
<feature type="transmembrane region" description="Helical" evidence="2">
    <location>
        <begin position="55"/>
        <end position="76"/>
    </location>
</feature>
<dbReference type="EMBL" id="BAAABU010000004">
    <property type="protein sequence ID" value="GAA0228077.1"/>
    <property type="molecule type" value="Genomic_DNA"/>
</dbReference>
<keyword evidence="2" id="KW-1133">Transmembrane helix</keyword>
<proteinExistence type="predicted"/>
<keyword evidence="2" id="KW-0472">Membrane</keyword>
<evidence type="ECO:0000313" key="3">
    <source>
        <dbReference type="EMBL" id="GAA0228077.1"/>
    </source>
</evidence>
<keyword evidence="4" id="KW-1185">Reference proteome</keyword>